<evidence type="ECO:0000313" key="5">
    <source>
        <dbReference type="Proteomes" id="UP001152797"/>
    </source>
</evidence>
<dbReference type="Proteomes" id="UP001152797">
    <property type="component" value="Unassembled WGS sequence"/>
</dbReference>
<reference evidence="3" key="1">
    <citation type="submission" date="2022-10" db="EMBL/GenBank/DDBJ databases">
        <authorList>
            <person name="Chen Y."/>
            <person name="Dougan E. K."/>
            <person name="Chan C."/>
            <person name="Rhodes N."/>
            <person name="Thang M."/>
        </authorList>
    </citation>
    <scope>NUCLEOTIDE SEQUENCE</scope>
</reference>
<protein>
    <submittedName>
        <fullName evidence="3">Uncharacterized protein</fullName>
    </submittedName>
</protein>
<dbReference type="AlphaFoldDB" id="A0A9P1D880"/>
<feature type="region of interest" description="Disordered" evidence="1">
    <location>
        <begin position="1190"/>
        <end position="1252"/>
    </location>
</feature>
<organism evidence="3">
    <name type="scientific">Cladocopium goreaui</name>
    <dbReference type="NCBI Taxonomy" id="2562237"/>
    <lineage>
        <taxon>Eukaryota</taxon>
        <taxon>Sar</taxon>
        <taxon>Alveolata</taxon>
        <taxon>Dinophyceae</taxon>
        <taxon>Suessiales</taxon>
        <taxon>Symbiodiniaceae</taxon>
        <taxon>Cladocopium</taxon>
    </lineage>
</organism>
<gene>
    <name evidence="3" type="ORF">C1SCF055_LOCUS30166</name>
</gene>
<proteinExistence type="predicted"/>
<evidence type="ECO:0000256" key="1">
    <source>
        <dbReference type="SAM" id="MobiDB-lite"/>
    </source>
</evidence>
<evidence type="ECO:0000256" key="2">
    <source>
        <dbReference type="SAM" id="SignalP"/>
    </source>
</evidence>
<keyword evidence="5" id="KW-1185">Reference proteome</keyword>
<feature type="chain" id="PRO_5043271096" evidence="2">
    <location>
        <begin position="17"/>
        <end position="1274"/>
    </location>
</feature>
<keyword evidence="2" id="KW-0732">Signal</keyword>
<evidence type="ECO:0000313" key="4">
    <source>
        <dbReference type="EMBL" id="CAL1157753.1"/>
    </source>
</evidence>
<evidence type="ECO:0000313" key="3">
    <source>
        <dbReference type="EMBL" id="CAI4004378.1"/>
    </source>
</evidence>
<name>A0A9P1D880_9DINO</name>
<dbReference type="EMBL" id="CAMXCT010003424">
    <property type="protein sequence ID" value="CAI4004378.1"/>
    <property type="molecule type" value="Genomic_DNA"/>
</dbReference>
<dbReference type="OrthoDB" id="407422at2759"/>
<dbReference type="EMBL" id="CAMXCT030003424">
    <property type="protein sequence ID" value="CAL4791690.1"/>
    <property type="molecule type" value="Genomic_DNA"/>
</dbReference>
<feature type="compositionally biased region" description="Basic and acidic residues" evidence="1">
    <location>
        <begin position="1190"/>
        <end position="1200"/>
    </location>
</feature>
<accession>A0A9P1D880</accession>
<feature type="signal peptide" evidence="2">
    <location>
        <begin position="1"/>
        <end position="16"/>
    </location>
</feature>
<sequence>MLFQVILLTALGQATSQDHVAQRQLSFRKPDSFQQLSVAAKVRRRLEEDLFGDNNGSYLYGYGQNTSGSYGYGQNTSGSYGYGPYGNASGSGGYGPYGYGNKSWLECPEQYCYSIVYTDDGEVDWDATLQVTEYTCGTWEEGCPCHEKFEVQCESYGYKMCYPKTEGCSDPFEVECDDETERVCKDEWSAYCWDKSWGSCPVTCSHEETYCYSYVYDSTGEVNWTAPQTQFCANMTTGCPCDPQWEDTCTDSWGYSWCTPKTYPCPIECGHGEQVCHSYTYLPTGEPDWSVPHNQSCAPWNGSCPCHPQFEELCTDSWGYSFCQPTHGGHSCPITCKEDEHYCWETPYDEFGNVNYSAPWKESCAAAEAGCPCDPVWEHQCTVSGYGYSSGYSWCESKSYSCPVDCGDAVTCWHYSGNTSCATDSGCSCEADELACQDSAGKTECYAKEWYGETCPLTCNYDTENWCYRVGFDSQGMMTWTEYCYTRESDDDWWCPVLCDEATAKTCGTGDFAECVALTDECPEVCTSEQQTCWVSNYDTQGNYLSGKDKCAPKDEECPCGENSQLCTFDGWSYCESRYYGCPLTCAADEKYCYPMSYTPEGLYDPDANVQESCAKLNATCPCGANAKPCKWTDDWGYEEEWCFAEVESCPVTCSSDQKRCYLTDFNASGYPEKFSESCVAKTRSCTCGTNSQECYDPLFEENFCYPLVDFWTNEPMKCPVYCTDKQDYCYIPSFDTKGNWISTTEECVPKGQACDCTKGQNAFSCTWTDPLWGSWTECLPTHNGYCPSDCPTGEVACDMVEDYLPNGTSLGLVQPSVKCAASYDKCPCSKEASRCPNQGCIFKDEGCAAECGANEKKCYVSDFTEGGVLISDQEFCVPKKDTCQCGKNTAKCDNSDLCLPLAEKELVCPCKGSETSCNVADYDKNGVVTGFSTQCVKDGTACPCGKNTISCPDPNDVLKKECVPSHNHKKCPEPCTVDAIVAGQQTCVQINLDDKGNFKSETVTCISENATCGVGEGMKRCPSGAVIAVDTTCVNKYAATSGGRRLSSRRMSTTQTAQRETCSAIITMSSLRSDAVSKAETVRAKMNSALQMPGGFKSTLTIKSSTSRRLERNRKLSRKLSTAAATMIFNIDNQGISSSVSPGQVCEELKKMVKSSSPALTNAVSLAGVIDSKAGVNLEISTATLHSRSEAAVEQRNEKAGITTRAPSTTAATTATTATSGSSAASTTDASSTSAQVSTTAGTTQTQVEETSGARVLRGLAALLTAMVVVERS</sequence>
<feature type="compositionally biased region" description="Low complexity" evidence="1">
    <location>
        <begin position="1204"/>
        <end position="1247"/>
    </location>
</feature>
<reference evidence="4" key="2">
    <citation type="submission" date="2024-04" db="EMBL/GenBank/DDBJ databases">
        <authorList>
            <person name="Chen Y."/>
            <person name="Shah S."/>
            <person name="Dougan E. K."/>
            <person name="Thang M."/>
            <person name="Chan C."/>
        </authorList>
    </citation>
    <scope>NUCLEOTIDE SEQUENCE [LARGE SCALE GENOMIC DNA]</scope>
</reference>
<dbReference type="EMBL" id="CAMXCT020003424">
    <property type="protein sequence ID" value="CAL1157753.1"/>
    <property type="molecule type" value="Genomic_DNA"/>
</dbReference>
<comment type="caution">
    <text evidence="3">The sequence shown here is derived from an EMBL/GenBank/DDBJ whole genome shotgun (WGS) entry which is preliminary data.</text>
</comment>